<dbReference type="GO" id="GO:0005829">
    <property type="term" value="C:cytosol"/>
    <property type="evidence" value="ECO:0007669"/>
    <property type="project" value="TreeGrafter"/>
</dbReference>
<feature type="binding site" evidence="6">
    <location>
        <begin position="126"/>
        <end position="127"/>
    </location>
    <ligand>
        <name>S-adenosyl-L-methionine</name>
        <dbReference type="ChEBI" id="CHEBI:59789"/>
    </ligand>
</feature>
<keyword evidence="3 6" id="KW-0489">Methyltransferase</keyword>
<evidence type="ECO:0000256" key="6">
    <source>
        <dbReference type="HAMAP-Rule" id="MF_00074"/>
    </source>
</evidence>
<feature type="binding site" evidence="6">
    <location>
        <position position="72"/>
    </location>
    <ligand>
        <name>S-adenosyl-L-methionine</name>
        <dbReference type="ChEBI" id="CHEBI:59789"/>
    </ligand>
</feature>
<dbReference type="HAMAP" id="MF_00074">
    <property type="entry name" value="16SrRNA_methyltr_G"/>
    <property type="match status" value="1"/>
</dbReference>
<keyword evidence="4 6" id="KW-0808">Transferase</keyword>
<dbReference type="NCBIfam" id="TIGR00138">
    <property type="entry name" value="rsmG_gidB"/>
    <property type="match status" value="1"/>
</dbReference>
<dbReference type="RefSeq" id="WP_209357786.1">
    <property type="nucleotide sequence ID" value="NZ_CP060010.1"/>
</dbReference>
<keyword evidence="5 6" id="KW-0949">S-adenosyl-L-methionine</keyword>
<evidence type="ECO:0000256" key="2">
    <source>
        <dbReference type="ARBA" id="ARBA00022552"/>
    </source>
</evidence>
<evidence type="ECO:0000313" key="8">
    <source>
        <dbReference type="Proteomes" id="UP000665026"/>
    </source>
</evidence>
<comment type="function">
    <text evidence="6">Specifically methylates the N7 position of guanine in position 527 of 16S rRNA.</text>
</comment>
<comment type="similarity">
    <text evidence="6">Belongs to the methyltransferase superfamily. RNA methyltransferase RsmG family.</text>
</comment>
<evidence type="ECO:0000256" key="4">
    <source>
        <dbReference type="ARBA" id="ARBA00022679"/>
    </source>
</evidence>
<dbReference type="PANTHER" id="PTHR31760">
    <property type="entry name" value="S-ADENOSYL-L-METHIONINE-DEPENDENT METHYLTRANSFERASES SUPERFAMILY PROTEIN"/>
    <property type="match status" value="1"/>
</dbReference>
<dbReference type="SUPFAM" id="SSF53335">
    <property type="entry name" value="S-adenosyl-L-methionine-dependent methyltransferases"/>
    <property type="match status" value="1"/>
</dbReference>
<organism evidence="7 8">
    <name type="scientific">Cognatishimia activa</name>
    <dbReference type="NCBI Taxonomy" id="1715691"/>
    <lineage>
        <taxon>Bacteria</taxon>
        <taxon>Pseudomonadati</taxon>
        <taxon>Pseudomonadota</taxon>
        <taxon>Alphaproteobacteria</taxon>
        <taxon>Rhodobacterales</taxon>
        <taxon>Paracoccaceae</taxon>
        <taxon>Cognatishimia</taxon>
    </lineage>
</organism>
<gene>
    <name evidence="6 7" type="primary">rsmG</name>
    <name evidence="7" type="ORF">HZ995_06180</name>
</gene>
<comment type="catalytic activity">
    <reaction evidence="6">
        <text>guanosine(527) in 16S rRNA + S-adenosyl-L-methionine = N(7)-methylguanosine(527) in 16S rRNA + S-adenosyl-L-homocysteine</text>
        <dbReference type="Rhea" id="RHEA:42732"/>
        <dbReference type="Rhea" id="RHEA-COMP:10209"/>
        <dbReference type="Rhea" id="RHEA-COMP:10210"/>
        <dbReference type="ChEBI" id="CHEBI:57856"/>
        <dbReference type="ChEBI" id="CHEBI:59789"/>
        <dbReference type="ChEBI" id="CHEBI:74269"/>
        <dbReference type="ChEBI" id="CHEBI:74480"/>
        <dbReference type="EC" id="2.1.1.170"/>
    </reaction>
</comment>
<protein>
    <recommendedName>
        <fullName evidence="6">Ribosomal RNA small subunit methyltransferase G</fullName>
        <ecNumber evidence="6">2.1.1.170</ecNumber>
    </recommendedName>
    <alternativeName>
        <fullName evidence="6">16S rRNA 7-methylguanosine methyltransferase</fullName>
        <shortName evidence="6">16S rRNA m7G methyltransferase</shortName>
    </alternativeName>
</protein>
<dbReference type="InterPro" id="IPR003682">
    <property type="entry name" value="rRNA_ssu_MeTfrase_G"/>
</dbReference>
<dbReference type="AlphaFoldDB" id="A0A975I9N6"/>
<feature type="binding site" evidence="6">
    <location>
        <position position="77"/>
    </location>
    <ligand>
        <name>S-adenosyl-L-methionine</name>
        <dbReference type="ChEBI" id="CHEBI:59789"/>
    </ligand>
</feature>
<comment type="subcellular location">
    <subcellularLocation>
        <location evidence="6">Cytoplasm</location>
    </subcellularLocation>
</comment>
<accession>A0A975I9N6</accession>
<keyword evidence="1 6" id="KW-0963">Cytoplasm</keyword>
<evidence type="ECO:0000256" key="1">
    <source>
        <dbReference type="ARBA" id="ARBA00022490"/>
    </source>
</evidence>
<dbReference type="KEGG" id="cact:HZ995_06180"/>
<dbReference type="InterPro" id="IPR029063">
    <property type="entry name" value="SAM-dependent_MTases_sf"/>
</dbReference>
<name>A0A975I9N6_9RHOB</name>
<comment type="caution">
    <text evidence="6">Lacks conserved residue(s) required for the propagation of feature annotation.</text>
</comment>
<feature type="binding site" evidence="6">
    <location>
        <position position="140"/>
    </location>
    <ligand>
        <name>S-adenosyl-L-methionine</name>
        <dbReference type="ChEBI" id="CHEBI:59789"/>
    </ligand>
</feature>
<dbReference type="Pfam" id="PF02527">
    <property type="entry name" value="GidB"/>
    <property type="match status" value="1"/>
</dbReference>
<evidence type="ECO:0000256" key="3">
    <source>
        <dbReference type="ARBA" id="ARBA00022603"/>
    </source>
</evidence>
<dbReference type="PANTHER" id="PTHR31760:SF0">
    <property type="entry name" value="S-ADENOSYL-L-METHIONINE-DEPENDENT METHYLTRANSFERASES SUPERFAMILY PROTEIN"/>
    <property type="match status" value="1"/>
</dbReference>
<proteinExistence type="inferred from homology"/>
<dbReference type="GO" id="GO:0070043">
    <property type="term" value="F:rRNA (guanine-N7-)-methyltransferase activity"/>
    <property type="evidence" value="ECO:0007669"/>
    <property type="project" value="UniProtKB-UniRule"/>
</dbReference>
<evidence type="ECO:0000313" key="7">
    <source>
        <dbReference type="EMBL" id="QTN37091.1"/>
    </source>
</evidence>
<evidence type="ECO:0000256" key="5">
    <source>
        <dbReference type="ARBA" id="ARBA00022691"/>
    </source>
</evidence>
<sequence length="207" mass="22744">MSSSYSPADLNVSRETFERLEVLSALLVKWNKRINLVSNQTIPNLWERHIVDSAQILSCISLQSLTHWVDIGSGGGFPGLVIAACAPDLDVDLKMTMIESDIRKCSFLRSALREMGVPGQVICQRIESADAQNADILSARALSDLAKLLEFSELHLRTGGTAIFPKGVNWKKEVLAAEESWSFSCEAITSNTQEGAVILKIGDIRRV</sequence>
<keyword evidence="2 6" id="KW-0698">rRNA processing</keyword>
<dbReference type="PIRSF" id="PIRSF003078">
    <property type="entry name" value="GidB"/>
    <property type="match status" value="1"/>
</dbReference>
<dbReference type="EC" id="2.1.1.170" evidence="6"/>
<reference evidence="7" key="1">
    <citation type="submission" date="2020-07" db="EMBL/GenBank/DDBJ databases">
        <title>Genome sequences of bacteria associated with the marine, planktonic diatom Thalassiosira profunda strain ECT2AJA-044.</title>
        <authorList>
            <person name="Gargas C.B."/>
            <person name="Roberts W.R."/>
            <person name="Alverson A.J."/>
        </authorList>
    </citation>
    <scope>NUCLEOTIDE SEQUENCE</scope>
    <source>
        <strain evidence="7">ECT2AJA-044</strain>
    </source>
</reference>
<dbReference type="Proteomes" id="UP000665026">
    <property type="component" value="Chromosome"/>
</dbReference>
<dbReference type="EMBL" id="CP060010">
    <property type="protein sequence ID" value="QTN37091.1"/>
    <property type="molecule type" value="Genomic_DNA"/>
</dbReference>
<dbReference type="Gene3D" id="3.40.50.150">
    <property type="entry name" value="Vaccinia Virus protein VP39"/>
    <property type="match status" value="1"/>
</dbReference>